<keyword evidence="3" id="KW-1185">Reference proteome</keyword>
<dbReference type="AlphaFoldDB" id="A0A2I0SQG2"/>
<name>A0A2I0SQG2_9ACTN</name>
<comment type="caution">
    <text evidence="2">The sequence shown here is derived from an EMBL/GenBank/DDBJ whole genome shotgun (WGS) entry which is preliminary data.</text>
</comment>
<dbReference type="EMBL" id="PJOS01000025">
    <property type="protein sequence ID" value="PKT72140.1"/>
    <property type="molecule type" value="Genomic_DNA"/>
</dbReference>
<proteinExistence type="predicted"/>
<evidence type="ECO:0000256" key="1">
    <source>
        <dbReference type="SAM" id="MobiDB-lite"/>
    </source>
</evidence>
<sequence>MRGVTGGSVPTLRTSGRPLRRGAYRDGVSFFALHDAERFHGEPEPAPGARVSFVPDRLSAARERRTGRPADRQPDGDEGLLVNEIVTDVLRWPSSLWRVTDLEPVRPVLSRRWVRCRAFTVMERVPTWLVAGPHGEAVEWVITRTRTLTGAQADALAALSDEGEEPLTRTLWARWMRQHHTNSPVGCGLTTLNEVVTEAARRVGPHLFGPDEEDGAEVLDDPAWLRAFRAAYAAALALGAPEWLTPRENAVLARRWTTVFGPPDLPGR</sequence>
<organism evidence="2 3">
    <name type="scientific">Streptomyces populi</name>
    <dbReference type="NCBI Taxonomy" id="2058924"/>
    <lineage>
        <taxon>Bacteria</taxon>
        <taxon>Bacillati</taxon>
        <taxon>Actinomycetota</taxon>
        <taxon>Actinomycetes</taxon>
        <taxon>Kitasatosporales</taxon>
        <taxon>Streptomycetaceae</taxon>
        <taxon>Streptomyces</taxon>
    </lineage>
</organism>
<reference evidence="2 3" key="1">
    <citation type="submission" date="2017-12" db="EMBL/GenBank/DDBJ databases">
        <title>Streptomyces populusis sp. nov., a novel endophytic actinobacterium isolated from stems of Populus adenopoda Maxim.</title>
        <authorList>
            <person name="Wang Z."/>
        </authorList>
    </citation>
    <scope>NUCLEOTIDE SEQUENCE [LARGE SCALE GENOMIC DNA]</scope>
    <source>
        <strain evidence="2 3">A249</strain>
    </source>
</reference>
<evidence type="ECO:0000313" key="2">
    <source>
        <dbReference type="EMBL" id="PKT72140.1"/>
    </source>
</evidence>
<feature type="compositionally biased region" description="Basic and acidic residues" evidence="1">
    <location>
        <begin position="59"/>
        <end position="75"/>
    </location>
</feature>
<protein>
    <submittedName>
        <fullName evidence="2">Uncharacterized protein</fullName>
    </submittedName>
</protein>
<accession>A0A2I0SQG2</accession>
<gene>
    <name evidence="2" type="ORF">CW362_15350</name>
</gene>
<feature type="region of interest" description="Disordered" evidence="1">
    <location>
        <begin position="1"/>
        <end position="20"/>
    </location>
</feature>
<dbReference type="Proteomes" id="UP000236178">
    <property type="component" value="Unassembled WGS sequence"/>
</dbReference>
<evidence type="ECO:0000313" key="3">
    <source>
        <dbReference type="Proteomes" id="UP000236178"/>
    </source>
</evidence>
<dbReference type="OrthoDB" id="3383395at2"/>
<feature type="region of interest" description="Disordered" evidence="1">
    <location>
        <begin position="41"/>
        <end position="78"/>
    </location>
</feature>